<reference evidence="1 2" key="1">
    <citation type="journal article" date="2019" name="Commun. Biol.">
        <title>The bagworm genome reveals a unique fibroin gene that provides high tensile strength.</title>
        <authorList>
            <person name="Kono N."/>
            <person name="Nakamura H."/>
            <person name="Ohtoshi R."/>
            <person name="Tomita M."/>
            <person name="Numata K."/>
            <person name="Arakawa K."/>
        </authorList>
    </citation>
    <scope>NUCLEOTIDE SEQUENCE [LARGE SCALE GENOMIC DNA]</scope>
</reference>
<name>A0A4C1ULV4_EUMVA</name>
<sequence>MLIRSYSPEGNSTSSHFPICIRRVTGKHIFAFLHILLGVRGVYAGTAASGPSRGNVLAAFPEFEAGVGRCVHCRFSQLDLGTKKVKCPFSPLSVWD</sequence>
<evidence type="ECO:0000313" key="2">
    <source>
        <dbReference type="Proteomes" id="UP000299102"/>
    </source>
</evidence>
<proteinExistence type="predicted"/>
<comment type="caution">
    <text evidence="1">The sequence shown here is derived from an EMBL/GenBank/DDBJ whole genome shotgun (WGS) entry which is preliminary data.</text>
</comment>
<accession>A0A4C1ULV4</accession>
<dbReference type="AlphaFoldDB" id="A0A4C1ULV4"/>
<dbReference type="EMBL" id="BGZK01000193">
    <property type="protein sequence ID" value="GBP27421.1"/>
    <property type="molecule type" value="Genomic_DNA"/>
</dbReference>
<gene>
    <name evidence="1" type="ORF">EVAR_17123_1</name>
</gene>
<organism evidence="1 2">
    <name type="scientific">Eumeta variegata</name>
    <name type="common">Bagworm moth</name>
    <name type="synonym">Eumeta japonica</name>
    <dbReference type="NCBI Taxonomy" id="151549"/>
    <lineage>
        <taxon>Eukaryota</taxon>
        <taxon>Metazoa</taxon>
        <taxon>Ecdysozoa</taxon>
        <taxon>Arthropoda</taxon>
        <taxon>Hexapoda</taxon>
        <taxon>Insecta</taxon>
        <taxon>Pterygota</taxon>
        <taxon>Neoptera</taxon>
        <taxon>Endopterygota</taxon>
        <taxon>Lepidoptera</taxon>
        <taxon>Glossata</taxon>
        <taxon>Ditrysia</taxon>
        <taxon>Tineoidea</taxon>
        <taxon>Psychidae</taxon>
        <taxon>Oiketicinae</taxon>
        <taxon>Eumeta</taxon>
    </lineage>
</organism>
<evidence type="ECO:0000313" key="1">
    <source>
        <dbReference type="EMBL" id="GBP27421.1"/>
    </source>
</evidence>
<protein>
    <submittedName>
        <fullName evidence="1">Uncharacterized protein</fullName>
    </submittedName>
</protein>
<dbReference type="Proteomes" id="UP000299102">
    <property type="component" value="Unassembled WGS sequence"/>
</dbReference>
<keyword evidence="2" id="KW-1185">Reference proteome</keyword>